<dbReference type="Proteomes" id="UP000606900">
    <property type="component" value="Unassembled WGS sequence"/>
</dbReference>
<name>A0A843APH5_METFO</name>
<dbReference type="SUPFAM" id="SSF46548">
    <property type="entry name" value="alpha-helical ferredoxin"/>
    <property type="match status" value="1"/>
</dbReference>
<feature type="domain" description="4Fe-4S ferredoxin-type" evidence="2">
    <location>
        <begin position="303"/>
        <end position="371"/>
    </location>
</feature>
<dbReference type="Pfam" id="PF13187">
    <property type="entry name" value="Fer4_9"/>
    <property type="match status" value="1"/>
</dbReference>
<reference evidence="3" key="1">
    <citation type="submission" date="2020-10" db="EMBL/GenBank/DDBJ databases">
        <title>Dehalococcoides mccartyi of a TCE/Cr reducing biochatode.</title>
        <authorList>
            <person name="Matturro B."/>
        </authorList>
    </citation>
    <scope>NUCLEOTIDE SEQUENCE</scope>
    <source>
        <strain evidence="3">Bin2</strain>
    </source>
</reference>
<dbReference type="InterPro" id="IPR017896">
    <property type="entry name" value="4Fe4S_Fe-S-bd"/>
</dbReference>
<dbReference type="PANTHER" id="PTHR43312:SF2">
    <property type="entry name" value="OXIDOREDUCTASE"/>
    <property type="match status" value="1"/>
</dbReference>
<comment type="caution">
    <text evidence="3">The sequence shown here is derived from an EMBL/GenBank/DDBJ whole genome shotgun (WGS) entry which is preliminary data.</text>
</comment>
<dbReference type="InterPro" id="IPR053135">
    <property type="entry name" value="AKR2_Oxidoreductase"/>
</dbReference>
<dbReference type="Gene3D" id="3.20.20.100">
    <property type="entry name" value="NADP-dependent oxidoreductase domain"/>
    <property type="match status" value="1"/>
</dbReference>
<dbReference type="Pfam" id="PF00248">
    <property type="entry name" value="Aldo_ket_red"/>
    <property type="match status" value="1"/>
</dbReference>
<dbReference type="PANTHER" id="PTHR43312">
    <property type="entry name" value="D-THREO-ALDOSE 1-DEHYDROGENASE"/>
    <property type="match status" value="1"/>
</dbReference>
<evidence type="ECO:0000313" key="4">
    <source>
        <dbReference type="Proteomes" id="UP000606900"/>
    </source>
</evidence>
<dbReference type="SUPFAM" id="SSF51430">
    <property type="entry name" value="NAD(P)-linked oxidoreductase"/>
    <property type="match status" value="1"/>
</dbReference>
<sequence>MLYRNFGKTNEQVSVLGFGCMRLPTLGDDPARIDEETATVMIRQAIDQGVNFIDTAYPYHSPGLYHTGESEPFLSRVLEDGYRDKVMLSTKLPSWRIENQEDMERYLEHQLERLNTNCIDFYMVHGLNQAYWKKMKELKFETFLEEALDQGKIKHAGFSFHDRLDLFKEIVDYYDWSFCLLQYNYLDEVYQAGTEGLEYAASKGLGIAVMEPLRGGQLASNIPPQVQEVFNQAEIKRTPAEWPLRWVWNNPLVSVVLSGMNTKEDVKENLKIANIAEPHSLSSKELEIIGKARDIFKDKLAINCTGCGYCLPCPAGVDIPENFARYNDYHLFGSPEEKASFQFSYEALLLENRRASVCTACKQCEEHCTQEIPIVDELKKVKELYETG</sequence>
<proteinExistence type="predicted"/>
<organism evidence="3 4">
    <name type="scientific">Methanobacterium formicicum</name>
    <dbReference type="NCBI Taxonomy" id="2162"/>
    <lineage>
        <taxon>Archaea</taxon>
        <taxon>Methanobacteriati</taxon>
        <taxon>Methanobacteriota</taxon>
        <taxon>Methanomada group</taxon>
        <taxon>Methanobacteria</taxon>
        <taxon>Methanobacteriales</taxon>
        <taxon>Methanobacteriaceae</taxon>
        <taxon>Methanobacterium</taxon>
    </lineage>
</organism>
<dbReference type="CDD" id="cd19096">
    <property type="entry name" value="AKR_Fe-S_oxidoreductase"/>
    <property type="match status" value="1"/>
</dbReference>
<accession>A0A843APH5</accession>
<feature type="domain" description="NADP-dependent oxidoreductase" evidence="1">
    <location>
        <begin position="16"/>
        <end position="275"/>
    </location>
</feature>
<dbReference type="InterPro" id="IPR036812">
    <property type="entry name" value="NAD(P)_OxRdtase_dom_sf"/>
</dbReference>
<evidence type="ECO:0000313" key="3">
    <source>
        <dbReference type="EMBL" id="MBF4475401.1"/>
    </source>
</evidence>
<evidence type="ECO:0000259" key="2">
    <source>
        <dbReference type="Pfam" id="PF13187"/>
    </source>
</evidence>
<dbReference type="InterPro" id="IPR023210">
    <property type="entry name" value="NADP_OxRdtase_dom"/>
</dbReference>
<protein>
    <submittedName>
        <fullName evidence="3">Aldo/keto reductase</fullName>
    </submittedName>
</protein>
<gene>
    <name evidence="3" type="ORF">ISP06_08020</name>
</gene>
<dbReference type="EMBL" id="JADIIL010000031">
    <property type="protein sequence ID" value="MBF4475401.1"/>
    <property type="molecule type" value="Genomic_DNA"/>
</dbReference>
<dbReference type="AlphaFoldDB" id="A0A843APH5"/>
<evidence type="ECO:0000259" key="1">
    <source>
        <dbReference type="Pfam" id="PF00248"/>
    </source>
</evidence>